<accession>A0A2A6BLK1</accession>
<reference evidence="6" key="2">
    <citation type="submission" date="2022-06" db="UniProtKB">
        <authorList>
            <consortium name="EnsemblMetazoa"/>
        </authorList>
    </citation>
    <scope>IDENTIFICATION</scope>
    <source>
        <strain evidence="6">PS312</strain>
    </source>
</reference>
<evidence type="ECO:0000256" key="3">
    <source>
        <dbReference type="ARBA" id="ARBA00023004"/>
    </source>
</evidence>
<keyword evidence="4" id="KW-0560">Oxidoreductase</keyword>
<dbReference type="GO" id="GO:0005506">
    <property type="term" value="F:iron ion binding"/>
    <property type="evidence" value="ECO:0007669"/>
    <property type="project" value="InterPro"/>
</dbReference>
<dbReference type="Pfam" id="PF00067">
    <property type="entry name" value="p450"/>
    <property type="match status" value="1"/>
</dbReference>
<keyword evidence="7" id="KW-1185">Reference proteome</keyword>
<dbReference type="AlphaFoldDB" id="A0A2A6BLK1"/>
<dbReference type="OrthoDB" id="5836879at2759"/>
<keyword evidence="3 5" id="KW-0408">Iron</keyword>
<dbReference type="InterPro" id="IPR017972">
    <property type="entry name" value="Cyt_P450_CS"/>
</dbReference>
<evidence type="ECO:0000256" key="5">
    <source>
        <dbReference type="PIRSR" id="PIRSR602401-1"/>
    </source>
</evidence>
<dbReference type="InterPro" id="IPR002401">
    <property type="entry name" value="Cyt_P450_E_grp-I"/>
</dbReference>
<dbReference type="InterPro" id="IPR001128">
    <property type="entry name" value="Cyt_P450"/>
</dbReference>
<name>A0A2A6BLK1_PRIPA</name>
<protein>
    <submittedName>
        <fullName evidence="6">Cytochrome P450</fullName>
    </submittedName>
</protein>
<dbReference type="PROSITE" id="PS00086">
    <property type="entry name" value="CYTOCHROME_P450"/>
    <property type="match status" value="1"/>
</dbReference>
<dbReference type="GO" id="GO:0016712">
    <property type="term" value="F:oxidoreductase activity, acting on paired donors, with incorporation or reduction of molecular oxygen, reduced flavin or flavoprotein as one donor, and incorporation of one atom of oxygen"/>
    <property type="evidence" value="ECO:0000318"/>
    <property type="project" value="GO_Central"/>
</dbReference>
<dbReference type="PANTHER" id="PTHR24300:SF338">
    <property type="entry name" value="CYTOCHROME P450 CYP36A1-RELATED"/>
    <property type="match status" value="1"/>
</dbReference>
<evidence type="ECO:0000313" key="6">
    <source>
        <dbReference type="EnsemblMetazoa" id="PPA26090.1"/>
    </source>
</evidence>
<dbReference type="Gene3D" id="1.10.630.10">
    <property type="entry name" value="Cytochrome P450"/>
    <property type="match status" value="1"/>
</dbReference>
<reference evidence="7" key="1">
    <citation type="journal article" date="2008" name="Nat. Genet.">
        <title>The Pristionchus pacificus genome provides a unique perspective on nematode lifestyle and parasitism.</title>
        <authorList>
            <person name="Dieterich C."/>
            <person name="Clifton S.W."/>
            <person name="Schuster L.N."/>
            <person name="Chinwalla A."/>
            <person name="Delehaunty K."/>
            <person name="Dinkelacker I."/>
            <person name="Fulton L."/>
            <person name="Fulton R."/>
            <person name="Godfrey J."/>
            <person name="Minx P."/>
            <person name="Mitreva M."/>
            <person name="Roeseler W."/>
            <person name="Tian H."/>
            <person name="Witte H."/>
            <person name="Yang S.P."/>
            <person name="Wilson R.K."/>
            <person name="Sommer R.J."/>
        </authorList>
    </citation>
    <scope>NUCLEOTIDE SEQUENCE [LARGE SCALE GENOMIC DNA]</scope>
    <source>
        <strain evidence="7">PS312</strain>
    </source>
</reference>
<evidence type="ECO:0000256" key="4">
    <source>
        <dbReference type="ARBA" id="ARBA00023033"/>
    </source>
</evidence>
<dbReference type="FunFam" id="1.10.630.10:FF:000122">
    <property type="entry name" value="Cytochrome P450"/>
    <property type="match status" value="1"/>
</dbReference>
<dbReference type="EnsemblMetazoa" id="PPA26090.1">
    <property type="protein sequence ID" value="PPA26090.1"/>
    <property type="gene ID" value="WBGene00115644"/>
</dbReference>
<dbReference type="GO" id="GO:0006805">
    <property type="term" value="P:xenobiotic metabolic process"/>
    <property type="evidence" value="ECO:0000318"/>
    <property type="project" value="GO_Central"/>
</dbReference>
<comment type="cofactor">
    <cofactor evidence="5">
        <name>heme</name>
        <dbReference type="ChEBI" id="CHEBI:30413"/>
    </cofactor>
</comment>
<dbReference type="InterPro" id="IPR050182">
    <property type="entry name" value="Cytochrome_P450_fam2"/>
</dbReference>
<comment type="similarity">
    <text evidence="1">Belongs to the cytochrome P450 family.</text>
</comment>
<dbReference type="GO" id="GO:0005737">
    <property type="term" value="C:cytoplasm"/>
    <property type="evidence" value="ECO:0000318"/>
    <property type="project" value="GO_Central"/>
</dbReference>
<organism evidence="6 7">
    <name type="scientific">Pristionchus pacificus</name>
    <name type="common">Parasitic nematode worm</name>
    <dbReference type="NCBI Taxonomy" id="54126"/>
    <lineage>
        <taxon>Eukaryota</taxon>
        <taxon>Metazoa</taxon>
        <taxon>Ecdysozoa</taxon>
        <taxon>Nematoda</taxon>
        <taxon>Chromadorea</taxon>
        <taxon>Rhabditida</taxon>
        <taxon>Rhabditina</taxon>
        <taxon>Diplogasteromorpha</taxon>
        <taxon>Diplogasteroidea</taxon>
        <taxon>Neodiplogasteridae</taxon>
        <taxon>Pristionchus</taxon>
    </lineage>
</organism>
<evidence type="ECO:0000313" key="7">
    <source>
        <dbReference type="Proteomes" id="UP000005239"/>
    </source>
</evidence>
<keyword evidence="2 5" id="KW-0479">Metal-binding</keyword>
<dbReference type="PRINTS" id="PR00463">
    <property type="entry name" value="EP450I"/>
</dbReference>
<dbReference type="PRINTS" id="PR00385">
    <property type="entry name" value="P450"/>
</dbReference>
<dbReference type="Proteomes" id="UP000005239">
    <property type="component" value="Unassembled WGS sequence"/>
</dbReference>
<dbReference type="SUPFAM" id="SSF48264">
    <property type="entry name" value="Cytochrome P450"/>
    <property type="match status" value="1"/>
</dbReference>
<gene>
    <name evidence="6" type="primary">WBGene00115644</name>
</gene>
<dbReference type="PANTHER" id="PTHR24300">
    <property type="entry name" value="CYTOCHROME P450 508A4-RELATED"/>
    <property type="match status" value="1"/>
</dbReference>
<sequence length="706" mass="80674">MPPQDSDLILAGLYPEIIKMIVNASDADLESLANMRMISPAWNSQILENLSTQNTLMLHFGEWEFPPHLTRIDVGHPSEDRIIAHIQHCARLDKLELRNLRFILSEDLLPLQRYLRDTPIQTMELTRVYAFAQSSCKPLVDLVRQYSVQHLHMNIDVSIEENAIREFIDKAMQSAQSIKIRGRNKNAVSEQYFGLPRMFWETLTQELNVTGNVRARMLIVLFLLSIAAVVYYFGINRIMGLPPGPPPLPLLGNMLSFNWNLDKVLLDWKSRYGRVFTVWLPFPMVVIGDHELLQEHVVKNGDVYLAKRNPEQLMQLMSGGLYGLVFEDNDMVKEQRKFALKTLHEVGFGSASLEDTVHHYALETVDRWGKSDGAVVNVTENISKAIGNVVWRLTFGLSMDYDNAIVPRFRQLMQDVNPLMGGPLIMLLELFPSIKKLDFLFGNHIKKLKSLMDEGTEMVAEAIEKTKTTFNPDNQPSSYVEAFLREMNKNEEAGKANGNFHYQQMLMSASTLWGAGFETTVGLLRMCCLELVNHPAVQRKLQTEIDTVIGDRRIRNDDQKQLPYTCAFLQEIYRLGNVLPINFLRMTTQDTEVEGRRIPSGTTVLPQFSMVHSDPKEFERPDLFCPERHVDGEGQFIKDPRITPFSVGKRACLGETLARMEIFILFATFVQHCHFTPVGKVPPTVEFNYGFARSVKHFDVKIAPRN</sequence>
<evidence type="ECO:0000256" key="2">
    <source>
        <dbReference type="ARBA" id="ARBA00022723"/>
    </source>
</evidence>
<dbReference type="GO" id="GO:0006082">
    <property type="term" value="P:organic acid metabolic process"/>
    <property type="evidence" value="ECO:0000318"/>
    <property type="project" value="GO_Central"/>
</dbReference>
<keyword evidence="5" id="KW-0349">Heme</keyword>
<dbReference type="GO" id="GO:0020037">
    <property type="term" value="F:heme binding"/>
    <property type="evidence" value="ECO:0000318"/>
    <property type="project" value="GO_Central"/>
</dbReference>
<keyword evidence="4" id="KW-0503">Monooxygenase</keyword>
<feature type="binding site" description="axial binding residue" evidence="5">
    <location>
        <position position="652"/>
    </location>
    <ligand>
        <name>heme</name>
        <dbReference type="ChEBI" id="CHEBI:30413"/>
    </ligand>
    <ligandPart>
        <name>Fe</name>
        <dbReference type="ChEBI" id="CHEBI:18248"/>
    </ligandPart>
</feature>
<accession>A0A8R1YLH4</accession>
<dbReference type="InterPro" id="IPR036396">
    <property type="entry name" value="Cyt_P450_sf"/>
</dbReference>
<evidence type="ECO:0000256" key="1">
    <source>
        <dbReference type="ARBA" id="ARBA00010617"/>
    </source>
</evidence>
<proteinExistence type="inferred from homology"/>